<name>A0A0F7U484_NEOCL</name>
<reference evidence="1" key="1">
    <citation type="journal article" date="2015" name="PLoS ONE">
        <title>Comprehensive Evaluation of Toxoplasma gondii VEG and Neospora caninum LIV Genomes with Tachyzoite Stage Transcriptome and Proteome Defines Novel Transcript Features.</title>
        <authorList>
            <person name="Ramaprasad A."/>
            <person name="Mourier T."/>
            <person name="Naeem R."/>
            <person name="Malas T.B."/>
            <person name="Moussa E."/>
            <person name="Panigrahi A."/>
            <person name="Vermont S.J."/>
            <person name="Otto T.D."/>
            <person name="Wastling J."/>
            <person name="Pain A."/>
        </authorList>
    </citation>
    <scope>NUCLEOTIDE SEQUENCE</scope>
    <source>
        <strain evidence="1">Liverpool</strain>
    </source>
</reference>
<accession>A0A0F7U484</accession>
<evidence type="ECO:0000313" key="1">
    <source>
        <dbReference type="EMBL" id="CEL64574.1"/>
    </source>
</evidence>
<proteinExistence type="predicted"/>
<protein>
    <submittedName>
        <fullName evidence="1">Uncharacterized protein</fullName>
    </submittedName>
</protein>
<organism evidence="1">
    <name type="scientific">Neospora caninum (strain Liverpool)</name>
    <dbReference type="NCBI Taxonomy" id="572307"/>
    <lineage>
        <taxon>Eukaryota</taxon>
        <taxon>Sar</taxon>
        <taxon>Alveolata</taxon>
        <taxon>Apicomplexa</taxon>
        <taxon>Conoidasida</taxon>
        <taxon>Coccidia</taxon>
        <taxon>Eucoccidiorida</taxon>
        <taxon>Eimeriorina</taxon>
        <taxon>Sarcocystidae</taxon>
        <taxon>Neospora</taxon>
    </lineage>
</organism>
<gene>
    <name evidence="1" type="ORF">BN1204_004625</name>
</gene>
<sequence>MIKRWERRFVTPRATKGFERQTVALTVRQWNKKGKVTAQAPSFNSCRRFRLVLGSATAQAEERCVETDAY</sequence>
<dbReference type="EMBL" id="LN714476">
    <property type="protein sequence ID" value="CEL64574.1"/>
    <property type="molecule type" value="Genomic_DNA"/>
</dbReference>
<dbReference type="AlphaFoldDB" id="A0A0F7U484"/>